<evidence type="ECO:0000256" key="1">
    <source>
        <dbReference type="ARBA" id="ARBA00022723"/>
    </source>
</evidence>
<comment type="caution">
    <text evidence="4">The sequence shown here is derived from an EMBL/GenBank/DDBJ whole genome shotgun (WGS) entry which is preliminary data.</text>
</comment>
<dbReference type="InterPro" id="IPR001670">
    <property type="entry name" value="ADH_Fe/GldA"/>
</dbReference>
<dbReference type="Pfam" id="PF00465">
    <property type="entry name" value="Fe-ADH"/>
    <property type="match status" value="1"/>
</dbReference>
<keyword evidence="5" id="KW-1185">Reference proteome</keyword>
<dbReference type="EMBL" id="CAJVCE010000005">
    <property type="protein sequence ID" value="CAG7636511.1"/>
    <property type="molecule type" value="Genomic_DNA"/>
</dbReference>
<dbReference type="Proteomes" id="UP000730618">
    <property type="component" value="Unassembled WGS sequence"/>
</dbReference>
<dbReference type="EC" id="1.1.1.6" evidence="4"/>
<proteinExistence type="predicted"/>
<protein>
    <submittedName>
        <fullName evidence="4">Glycerol dehydrogenase</fullName>
        <ecNumber evidence="4">1.1.1.6</ecNumber>
    </submittedName>
</protein>
<accession>A0ABN7TML7</accession>
<gene>
    <name evidence="4" type="primary">gldA</name>
    <name evidence="4" type="ORF">PAECIP111802_02261</name>
</gene>
<dbReference type="GO" id="GO:0008888">
    <property type="term" value="F:glycerol dehydrogenase (NAD+) activity"/>
    <property type="evidence" value="ECO:0007669"/>
    <property type="project" value="UniProtKB-EC"/>
</dbReference>
<dbReference type="NCBIfam" id="NF006941">
    <property type="entry name" value="PRK09423.1"/>
    <property type="match status" value="1"/>
</dbReference>
<dbReference type="InterPro" id="IPR016205">
    <property type="entry name" value="Glycerol_DH"/>
</dbReference>
<dbReference type="RefSeq" id="WP_218098589.1">
    <property type="nucleotide sequence ID" value="NZ_CAJVCE010000005.1"/>
</dbReference>
<keyword evidence="1" id="KW-0479">Metal-binding</keyword>
<feature type="domain" description="Alcohol dehydrogenase iron-type/glycerol dehydrogenase GldA" evidence="3">
    <location>
        <begin position="11"/>
        <end position="137"/>
    </location>
</feature>
<reference evidence="4 5" key="1">
    <citation type="submission" date="2021-06" db="EMBL/GenBank/DDBJ databases">
        <authorList>
            <person name="Criscuolo A."/>
        </authorList>
    </citation>
    <scope>NUCLEOTIDE SEQUENCE [LARGE SCALE GENOMIC DNA]</scope>
    <source>
        <strain evidence="5">CIP 111802</strain>
    </source>
</reference>
<evidence type="ECO:0000259" key="3">
    <source>
        <dbReference type="Pfam" id="PF00465"/>
    </source>
</evidence>
<organism evidence="4 5">
    <name type="scientific">Paenibacillus allorhizosphaerae</name>
    <dbReference type="NCBI Taxonomy" id="2849866"/>
    <lineage>
        <taxon>Bacteria</taxon>
        <taxon>Bacillati</taxon>
        <taxon>Bacillota</taxon>
        <taxon>Bacilli</taxon>
        <taxon>Bacillales</taxon>
        <taxon>Paenibacillaceae</taxon>
        <taxon>Paenibacillus</taxon>
    </lineage>
</organism>
<sequence length="364" mass="39431">MNGVHFVLGSPNAYIHEPGILHKAGEWMGKYGQSVFIITGEKSWSSCGERMTASLDEAGLRYEVHKYRGECSYEEIARLQALVAPDTDLICGVGGGKVMDTAKALANAMGKPFVAVPTLAATCAAVANLSVMYSEEGVYLHFQVFYRGTLLCLVDTDIIAKAPVRYLAAGIADTLAKWIEAPMSATGKKHNLPTIGGLQAAKLCYDTLLEYSAQAMEDARQGISSEALQQVIDANILFSGLVGGLGEDNCRSAAAHAIHNGLTVIPDTHEAYHGEKVAYGILVQLVLENRPQSDLHEVLDFYKSTGIPYRLEQIGIQRELTEQDLNEIARISLLPESTMGNMPFPVTVDMVVDAIRQVERLSGV</sequence>
<evidence type="ECO:0000313" key="4">
    <source>
        <dbReference type="EMBL" id="CAG7636511.1"/>
    </source>
</evidence>
<dbReference type="PIRSF" id="PIRSF000112">
    <property type="entry name" value="Glycerol_dehydrogenase"/>
    <property type="match status" value="1"/>
</dbReference>
<name>A0ABN7TML7_9BACL</name>
<keyword evidence="2 4" id="KW-0560">Oxidoreductase</keyword>
<dbReference type="PANTHER" id="PTHR43616:SF3">
    <property type="entry name" value="HYDROXYCARBOXYLATE DEHYDROGENASE A"/>
    <property type="match status" value="1"/>
</dbReference>
<evidence type="ECO:0000256" key="2">
    <source>
        <dbReference type="ARBA" id="ARBA00023002"/>
    </source>
</evidence>
<dbReference type="PANTHER" id="PTHR43616">
    <property type="entry name" value="GLYCEROL DEHYDROGENASE"/>
    <property type="match status" value="1"/>
</dbReference>
<dbReference type="CDD" id="cd08550">
    <property type="entry name" value="GlyDH-like"/>
    <property type="match status" value="1"/>
</dbReference>
<evidence type="ECO:0000313" key="5">
    <source>
        <dbReference type="Proteomes" id="UP000730618"/>
    </source>
</evidence>